<sequence>TRLRERWKNGFKPYEDLTDPLIRVKEFPTLNRQTAQKRWREDNPLLEAQMFVTNRLGTLSSDEARAEVLRLIDKNNIDTEVINRYEKIFGVDTAEELSAFQERIGSLEKLTIGEEAKYFTTGTFLTELNAIVKQNGRSKVERDGHEFSIFALGEQDTWAVYEDYDPETGARLLFRQQNPDVEASLYLFGKIRDFKNPESAKILLGWMDKYNIPPQAVLAFNENPDRYDELFTQKFELEQKNFDLTTQYDNFGNTEASNYIADSDERRLAREKFKEDNPEWVADNRRIEAIDNDASDVIIEKWVDRGVTIDEFGSSSSQAKVWLIDNPDVHTWALNNKLLTEDGSDWNEDILRINVELDKLSPESNEFRKLNYRKDAFSINIPEDIIDSYVDYYTIPAKPDDWLENVSYYEEEWFLRDNP</sequence>
<feature type="non-terminal residue" evidence="1">
    <location>
        <position position="419"/>
    </location>
</feature>
<comment type="caution">
    <text evidence="1">The sequence shown here is derived from an EMBL/GenBank/DDBJ whole genome shotgun (WGS) entry which is preliminary data.</text>
</comment>
<evidence type="ECO:0000313" key="1">
    <source>
        <dbReference type="EMBL" id="KKK86452.1"/>
    </source>
</evidence>
<dbReference type="AlphaFoldDB" id="A0A0F8YYC3"/>
<protein>
    <submittedName>
        <fullName evidence="1">Uncharacterized protein</fullName>
    </submittedName>
</protein>
<dbReference type="EMBL" id="LAZR01050840">
    <property type="protein sequence ID" value="KKK86452.1"/>
    <property type="molecule type" value="Genomic_DNA"/>
</dbReference>
<feature type="non-terminal residue" evidence="1">
    <location>
        <position position="1"/>
    </location>
</feature>
<proteinExistence type="predicted"/>
<organism evidence="1">
    <name type="scientific">marine sediment metagenome</name>
    <dbReference type="NCBI Taxonomy" id="412755"/>
    <lineage>
        <taxon>unclassified sequences</taxon>
        <taxon>metagenomes</taxon>
        <taxon>ecological metagenomes</taxon>
    </lineage>
</organism>
<reference evidence="1" key="1">
    <citation type="journal article" date="2015" name="Nature">
        <title>Complex archaea that bridge the gap between prokaryotes and eukaryotes.</title>
        <authorList>
            <person name="Spang A."/>
            <person name="Saw J.H."/>
            <person name="Jorgensen S.L."/>
            <person name="Zaremba-Niedzwiedzka K."/>
            <person name="Martijn J."/>
            <person name="Lind A.E."/>
            <person name="van Eijk R."/>
            <person name="Schleper C."/>
            <person name="Guy L."/>
            <person name="Ettema T.J."/>
        </authorList>
    </citation>
    <scope>NUCLEOTIDE SEQUENCE</scope>
</reference>
<name>A0A0F8YYC3_9ZZZZ</name>
<gene>
    <name evidence="1" type="ORF">LCGC14_2763100</name>
</gene>
<accession>A0A0F8YYC3</accession>